<dbReference type="PANTHER" id="PTHR13484:SF0">
    <property type="entry name" value="PRE-MRNA 3'-END-PROCESSING FACTOR FIP1"/>
    <property type="match status" value="1"/>
</dbReference>
<proteinExistence type="inferred from homology"/>
<feature type="compositionally biased region" description="Low complexity" evidence="5">
    <location>
        <begin position="80"/>
        <end position="103"/>
    </location>
</feature>
<evidence type="ECO:0000256" key="4">
    <source>
        <dbReference type="ARBA" id="ARBA00023242"/>
    </source>
</evidence>
<dbReference type="EMBL" id="JAVRQU010000006">
    <property type="protein sequence ID" value="KAK5701563.1"/>
    <property type="molecule type" value="Genomic_DNA"/>
</dbReference>
<feature type="compositionally biased region" description="Gly residues" evidence="5">
    <location>
        <begin position="283"/>
        <end position="292"/>
    </location>
</feature>
<feature type="compositionally biased region" description="Basic and acidic residues" evidence="5">
    <location>
        <begin position="54"/>
        <end position="68"/>
    </location>
</feature>
<evidence type="ECO:0000256" key="3">
    <source>
        <dbReference type="ARBA" id="ARBA00022664"/>
    </source>
</evidence>
<keyword evidence="3" id="KW-0507">mRNA processing</keyword>
<comment type="similarity">
    <text evidence="2">Belongs to the FIP1 family.</text>
</comment>
<feature type="compositionally biased region" description="Acidic residues" evidence="5">
    <location>
        <begin position="33"/>
        <end position="48"/>
    </location>
</feature>
<organism evidence="7 8">
    <name type="scientific">Elasticomyces elasticus</name>
    <dbReference type="NCBI Taxonomy" id="574655"/>
    <lineage>
        <taxon>Eukaryota</taxon>
        <taxon>Fungi</taxon>
        <taxon>Dikarya</taxon>
        <taxon>Ascomycota</taxon>
        <taxon>Pezizomycotina</taxon>
        <taxon>Dothideomycetes</taxon>
        <taxon>Dothideomycetidae</taxon>
        <taxon>Mycosphaerellales</taxon>
        <taxon>Teratosphaeriaceae</taxon>
        <taxon>Elasticomyces</taxon>
    </lineage>
</organism>
<gene>
    <name evidence="7" type="ORF">LTR97_004378</name>
</gene>
<dbReference type="PANTHER" id="PTHR13484">
    <property type="entry name" value="FIP1-LIKE 1 PROTEIN"/>
    <property type="match status" value="1"/>
</dbReference>
<protein>
    <recommendedName>
        <fullName evidence="6">Pre-mRNA polyadenylation factor Fip1 domain-containing protein</fullName>
    </recommendedName>
</protein>
<feature type="compositionally biased region" description="Gly residues" evidence="5">
    <location>
        <begin position="259"/>
        <end position="275"/>
    </location>
</feature>
<dbReference type="InterPro" id="IPR007854">
    <property type="entry name" value="Fip1_dom"/>
</dbReference>
<evidence type="ECO:0000256" key="5">
    <source>
        <dbReference type="SAM" id="MobiDB-lite"/>
    </source>
</evidence>
<dbReference type="InterPro" id="IPR051187">
    <property type="entry name" value="Pre-mRNA_3'-end_processing_reg"/>
</dbReference>
<dbReference type="GO" id="GO:0005847">
    <property type="term" value="C:mRNA cleavage and polyadenylation specificity factor complex"/>
    <property type="evidence" value="ECO:0007669"/>
    <property type="project" value="TreeGrafter"/>
</dbReference>
<dbReference type="Proteomes" id="UP001310594">
    <property type="component" value="Unassembled WGS sequence"/>
</dbReference>
<reference evidence="7" key="1">
    <citation type="submission" date="2023-08" db="EMBL/GenBank/DDBJ databases">
        <title>Black Yeasts Isolated from many extreme environments.</title>
        <authorList>
            <person name="Coleine C."/>
            <person name="Stajich J.E."/>
            <person name="Selbmann L."/>
        </authorList>
    </citation>
    <scope>NUCLEOTIDE SEQUENCE</scope>
    <source>
        <strain evidence="7">CCFEE 5810</strain>
    </source>
</reference>
<evidence type="ECO:0000256" key="1">
    <source>
        <dbReference type="ARBA" id="ARBA00004123"/>
    </source>
</evidence>
<evidence type="ECO:0000313" key="8">
    <source>
        <dbReference type="Proteomes" id="UP001310594"/>
    </source>
</evidence>
<accession>A0AAN7ZUD3</accession>
<dbReference type="Pfam" id="PF05182">
    <property type="entry name" value="Fip1"/>
    <property type="match status" value="1"/>
</dbReference>
<feature type="region of interest" description="Disordered" evidence="5">
    <location>
        <begin position="259"/>
        <end position="339"/>
    </location>
</feature>
<name>A0AAN7ZUD3_9PEZI</name>
<sequence>MDGEDDDFYAAEAQQQDLVEDGGEADVKVENADMNEQEDEDEESEDDVQFTLDAKPDAKAETKPEPAAKRKRTSSPKPAPKATTPAVKTEKATAAPKPAAPTTISNLLTHNDREGKDFPAPHISQLDLTTIPLYNARPLTSLDIDADLANHSKPWRLPGTDQTDFFNYGFDEYTWTQYCLKQQNMAGNISEMKANDERMRAMFGGGGGGGAPPGMGMGMGGGGGGMGGMPPDMEAMMSMMGGGGPPPGMDFGGFMGGGQGMMGQQGTPMGQGGFQAPGFQQQGQGGFGGQQGRGSASPAPGNGGGSNTEGYSAQQLAMLQNEQGGGMRGGRGGGRRGRW</sequence>
<comment type="subcellular location">
    <subcellularLocation>
        <location evidence="1">Nucleus</location>
    </subcellularLocation>
</comment>
<evidence type="ECO:0000313" key="7">
    <source>
        <dbReference type="EMBL" id="KAK5701563.1"/>
    </source>
</evidence>
<comment type="caution">
    <text evidence="7">The sequence shown here is derived from an EMBL/GenBank/DDBJ whole genome shotgun (WGS) entry which is preliminary data.</text>
</comment>
<feature type="compositionally biased region" description="Gly residues" evidence="5">
    <location>
        <begin position="323"/>
        <end position="332"/>
    </location>
</feature>
<evidence type="ECO:0000256" key="2">
    <source>
        <dbReference type="ARBA" id="ARBA00007459"/>
    </source>
</evidence>
<feature type="domain" description="Pre-mRNA polyadenylation factor Fip1" evidence="6">
    <location>
        <begin position="143"/>
        <end position="185"/>
    </location>
</feature>
<feature type="compositionally biased region" description="Polar residues" evidence="5">
    <location>
        <begin position="308"/>
        <end position="322"/>
    </location>
</feature>
<feature type="region of interest" description="Disordered" evidence="5">
    <location>
        <begin position="1"/>
        <end position="104"/>
    </location>
</feature>
<dbReference type="AlphaFoldDB" id="A0AAN7ZUD3"/>
<dbReference type="GO" id="GO:0006397">
    <property type="term" value="P:mRNA processing"/>
    <property type="evidence" value="ECO:0007669"/>
    <property type="project" value="UniProtKB-KW"/>
</dbReference>
<evidence type="ECO:0000259" key="6">
    <source>
        <dbReference type="Pfam" id="PF05182"/>
    </source>
</evidence>
<keyword evidence="4" id="KW-0539">Nucleus</keyword>